<keyword evidence="1" id="KW-0732">Signal</keyword>
<dbReference type="Proteomes" id="UP000001812">
    <property type="component" value="Chromosome I"/>
</dbReference>
<name>A0A0E1WE91_BURPE</name>
<dbReference type="EMBL" id="CM000832">
    <property type="protein sequence ID" value="EET07872.1"/>
    <property type="molecule type" value="Genomic_DNA"/>
</dbReference>
<organism evidence="2">
    <name type="scientific">Burkholderia pseudomallei 1710a</name>
    <dbReference type="NCBI Taxonomy" id="320371"/>
    <lineage>
        <taxon>Bacteria</taxon>
        <taxon>Pseudomonadati</taxon>
        <taxon>Pseudomonadota</taxon>
        <taxon>Betaproteobacteria</taxon>
        <taxon>Burkholderiales</taxon>
        <taxon>Burkholderiaceae</taxon>
        <taxon>Burkholderia</taxon>
        <taxon>pseudomallei group</taxon>
    </lineage>
</organism>
<dbReference type="AlphaFoldDB" id="A0A0E1WE91"/>
<feature type="signal peptide" evidence="1">
    <location>
        <begin position="1"/>
        <end position="22"/>
    </location>
</feature>
<dbReference type="HOGENOM" id="CLU_136126_1_0_4"/>
<dbReference type="RefSeq" id="WP_004521787.1">
    <property type="nucleotide sequence ID" value="NZ_CM000832.1"/>
</dbReference>
<gene>
    <name evidence="2" type="ORF">BURPS1710A_2012</name>
</gene>
<feature type="chain" id="PRO_5002388501" evidence="1">
    <location>
        <begin position="23"/>
        <end position="123"/>
    </location>
</feature>
<protein>
    <submittedName>
        <fullName evidence="2">Putative prophage protein</fullName>
    </submittedName>
</protein>
<dbReference type="Pfam" id="PF05666">
    <property type="entry name" value="YcgJ"/>
    <property type="match status" value="1"/>
</dbReference>
<evidence type="ECO:0000256" key="1">
    <source>
        <dbReference type="SAM" id="SignalP"/>
    </source>
</evidence>
<evidence type="ECO:0000313" key="2">
    <source>
        <dbReference type="EMBL" id="EET07872.1"/>
    </source>
</evidence>
<proteinExistence type="predicted"/>
<dbReference type="InterPro" id="IPR008617">
    <property type="entry name" value="Uncharacterised_YcgJ"/>
</dbReference>
<accession>A0A0E1WE91</accession>
<reference evidence="2" key="1">
    <citation type="submission" date="2009-05" db="EMBL/GenBank/DDBJ databases">
        <authorList>
            <person name="Harkins D.M."/>
            <person name="DeShazer D."/>
            <person name="Woods D.E."/>
            <person name="Brinkac L.M."/>
            <person name="Brown K.A."/>
            <person name="Hung G.C."/>
            <person name="Tuanyok A."/>
            <person name="Zhang B."/>
            <person name="Nierman W.C."/>
        </authorList>
    </citation>
    <scope>NUCLEOTIDE SEQUENCE [LARGE SCALE GENOMIC DNA]</scope>
    <source>
        <strain evidence="2">1710a</strain>
    </source>
</reference>
<sequence>MKSSVLFMAALPLIAIAASAHAQPRHPAVYSPAAGVLCDRYVCADDQGISRALTERYLGKRVAAKAFSQGDFDPTEFTFANGVFCDVKERLCRDDRYYGADGKRSGAVSRRYTELLFGRRSGG</sequence>